<dbReference type="AlphaFoldDB" id="A0A935TBZ4"/>
<name>A0A935TBZ4_9PROT</name>
<dbReference type="InterPro" id="IPR012912">
    <property type="entry name" value="Plasmid_pRiA4b_Orf3-like"/>
</dbReference>
<sequence>MNTIAKNTGGRLRLKITSNTSPAIWRRVEVDDDLTFGDFHRVIQVAMGWDDDHLHEFQVAGQRVSMPSLDDDLFGERPAIPEDSITLGELLEGQRKFRYWYDFGDDWWHSIAVEKRLPPDPDAPPAMLVAGTGACPPEDCGGVYGYADLLAILKDPDHEEYEETRDWLGEDFDPAAFDFAAHAARVAAVAAR</sequence>
<protein>
    <submittedName>
        <fullName evidence="2">Plasmid pRiA4b ORF-3 family protein</fullName>
    </submittedName>
</protein>
<reference evidence="2 3" key="1">
    <citation type="submission" date="2020-10" db="EMBL/GenBank/DDBJ databases">
        <title>Connecting structure to function with the recovery of over 1000 high-quality activated sludge metagenome-assembled genomes encoding full-length rRNA genes using long-read sequencing.</title>
        <authorList>
            <person name="Singleton C.M."/>
            <person name="Petriglieri F."/>
            <person name="Kristensen J.M."/>
            <person name="Kirkegaard R.H."/>
            <person name="Michaelsen T.Y."/>
            <person name="Andersen M.H."/>
            <person name="Karst S.M."/>
            <person name="Dueholm M.S."/>
            <person name="Nielsen P.H."/>
            <person name="Albertsen M."/>
        </authorList>
    </citation>
    <scope>NUCLEOTIDE SEQUENCE [LARGE SCALE GENOMIC DNA]</scope>
    <source>
        <strain evidence="2">Fred_18-Q3-R57-64_BAT3C.720</strain>
    </source>
</reference>
<dbReference type="Gene3D" id="3.10.290.30">
    <property type="entry name" value="MM3350-like"/>
    <property type="match status" value="1"/>
</dbReference>
<dbReference type="Proteomes" id="UP000706151">
    <property type="component" value="Unassembled WGS sequence"/>
</dbReference>
<dbReference type="Pfam" id="PF07929">
    <property type="entry name" value="PRiA4_ORF3"/>
    <property type="match status" value="1"/>
</dbReference>
<proteinExistence type="predicted"/>
<dbReference type="EMBL" id="JADJOT010000009">
    <property type="protein sequence ID" value="MBK7954969.1"/>
    <property type="molecule type" value="Genomic_DNA"/>
</dbReference>
<evidence type="ECO:0000313" key="3">
    <source>
        <dbReference type="Proteomes" id="UP000706151"/>
    </source>
</evidence>
<organism evidence="2 3">
    <name type="scientific">Candidatus Accumulibacter affinis</name>
    <dbReference type="NCBI Taxonomy" id="2954384"/>
    <lineage>
        <taxon>Bacteria</taxon>
        <taxon>Pseudomonadati</taxon>
        <taxon>Pseudomonadota</taxon>
        <taxon>Betaproteobacteria</taxon>
        <taxon>Candidatus Accumulibacter</taxon>
    </lineage>
</organism>
<dbReference type="PANTHER" id="PTHR41878">
    <property type="entry name" value="LEXA REPRESSOR-RELATED"/>
    <property type="match status" value="1"/>
</dbReference>
<accession>A0A935TBZ4</accession>
<dbReference type="SUPFAM" id="SSF159941">
    <property type="entry name" value="MM3350-like"/>
    <property type="match status" value="1"/>
</dbReference>
<evidence type="ECO:0000313" key="2">
    <source>
        <dbReference type="EMBL" id="MBK7954969.1"/>
    </source>
</evidence>
<dbReference type="PANTHER" id="PTHR41878:SF1">
    <property type="entry name" value="TNPR PROTEIN"/>
    <property type="match status" value="1"/>
</dbReference>
<feature type="domain" description="Plasmid pRiA4b Orf3-like" evidence="1">
    <location>
        <begin position="14"/>
        <end position="179"/>
    </location>
</feature>
<gene>
    <name evidence="2" type="ORF">IPK02_13995</name>
</gene>
<comment type="caution">
    <text evidence="2">The sequence shown here is derived from an EMBL/GenBank/DDBJ whole genome shotgun (WGS) entry which is preliminary data.</text>
</comment>
<evidence type="ECO:0000259" key="1">
    <source>
        <dbReference type="Pfam" id="PF07929"/>
    </source>
</evidence>
<dbReference type="InterPro" id="IPR024047">
    <property type="entry name" value="MM3350-like_sf"/>
</dbReference>